<dbReference type="AlphaFoldDB" id="N0CWB2"/>
<accession>N0CWB2</accession>
<dbReference type="PATRIC" id="fig|1303692.3.peg.5553"/>
<dbReference type="KEGG" id="sfi:SFUL_5528"/>
<keyword evidence="1" id="KW-0175">Coiled coil</keyword>
<reference evidence="2 3" key="1">
    <citation type="submission" date="2013-04" db="EMBL/GenBank/DDBJ databases">
        <title>Complete genome sequence of Streptomyces fulvissimus.</title>
        <authorList>
            <person name="Myronovskyi M."/>
            <person name="Tokovenko B."/>
            <person name="Manderscheid N."/>
            <person name="Petzke L."/>
            <person name="Luzhetskyy A."/>
        </authorList>
    </citation>
    <scope>NUCLEOTIDE SEQUENCE [LARGE SCALE GENOMIC DNA]</scope>
    <source>
        <strain evidence="2 3">DSM 40593</strain>
    </source>
</reference>
<dbReference type="RefSeq" id="WP_015611719.1">
    <property type="nucleotide sequence ID" value="NC_021177.1"/>
</dbReference>
<proteinExistence type="predicted"/>
<gene>
    <name evidence="2" type="ORF">SFUL_5528</name>
</gene>
<dbReference type="OrthoDB" id="4261586at2"/>
<name>N0CWB2_STRMI</name>
<evidence type="ECO:0000256" key="1">
    <source>
        <dbReference type="SAM" id="Coils"/>
    </source>
</evidence>
<evidence type="ECO:0000313" key="3">
    <source>
        <dbReference type="Proteomes" id="UP000013304"/>
    </source>
</evidence>
<dbReference type="EMBL" id="CP005080">
    <property type="protein sequence ID" value="AGK80416.1"/>
    <property type="molecule type" value="Genomic_DNA"/>
</dbReference>
<dbReference type="Proteomes" id="UP000013304">
    <property type="component" value="Chromosome"/>
</dbReference>
<organism evidence="2 3">
    <name type="scientific">Streptomyces microflavus DSM 40593</name>
    <dbReference type="NCBI Taxonomy" id="1303692"/>
    <lineage>
        <taxon>Bacteria</taxon>
        <taxon>Bacillati</taxon>
        <taxon>Actinomycetota</taxon>
        <taxon>Actinomycetes</taxon>
        <taxon>Kitasatosporales</taxon>
        <taxon>Streptomycetaceae</taxon>
        <taxon>Streptomyces</taxon>
    </lineage>
</organism>
<evidence type="ECO:0000313" key="2">
    <source>
        <dbReference type="EMBL" id="AGK80416.1"/>
    </source>
</evidence>
<protein>
    <submittedName>
        <fullName evidence="2">Uncharacterized protein</fullName>
    </submittedName>
</protein>
<dbReference type="HOGENOM" id="CLU_1481208_0_0_11"/>
<feature type="coiled-coil region" evidence="1">
    <location>
        <begin position="68"/>
        <end position="102"/>
    </location>
</feature>
<sequence length="182" mass="20238">MPRRTMALRKARAAARVQRIADLRHLLARMDRHTLLDTERPILRAHVEQLLATDADLRRTIAGQQDLVQRHARQLDAAHDAIREAEQDAADLGEQLRAYRAAETYRQAAADTVEGRLAALRQQTTEGLLAGAEQALHRATTAEATLGRIRALSHRMRAGSPQGAAAIYADRIEQTLHTPEQP</sequence>